<organism evidence="2 3">
    <name type="scientific">Brevibacillus formosus</name>
    <dbReference type="NCBI Taxonomy" id="54913"/>
    <lineage>
        <taxon>Bacteria</taxon>
        <taxon>Bacillati</taxon>
        <taxon>Bacillota</taxon>
        <taxon>Bacilli</taxon>
        <taxon>Bacillales</taxon>
        <taxon>Paenibacillaceae</taxon>
        <taxon>Brevibacillus</taxon>
    </lineage>
</organism>
<keyword evidence="1" id="KW-0812">Transmembrane</keyword>
<dbReference type="EMBL" id="BJOL01000006">
    <property type="protein sequence ID" value="GED57180.1"/>
    <property type="molecule type" value="Genomic_DNA"/>
</dbReference>
<name>A0ABQ0T255_9BACL</name>
<keyword evidence="1" id="KW-1133">Transmembrane helix</keyword>
<proteinExistence type="predicted"/>
<evidence type="ECO:0000256" key="1">
    <source>
        <dbReference type="SAM" id="Phobius"/>
    </source>
</evidence>
<accession>A0ABQ0T255</accession>
<reference evidence="2 3" key="1">
    <citation type="submission" date="2019-06" db="EMBL/GenBank/DDBJ databases">
        <title>Whole genome shotgun sequence of Brevibacillus formosus NBRC 15716.</title>
        <authorList>
            <person name="Hosoyama A."/>
            <person name="Uohara A."/>
            <person name="Ohji S."/>
            <person name="Ichikawa N."/>
        </authorList>
    </citation>
    <scope>NUCLEOTIDE SEQUENCE [LARGE SCALE GENOMIC DNA]</scope>
    <source>
        <strain evidence="2 3">NBRC 15716</strain>
    </source>
</reference>
<keyword evidence="3" id="KW-1185">Reference proteome</keyword>
<comment type="caution">
    <text evidence="2">The sequence shown here is derived from an EMBL/GenBank/DDBJ whole genome shotgun (WGS) entry which is preliminary data.</text>
</comment>
<keyword evidence="1" id="KW-0472">Membrane</keyword>
<sequence>MSDAASVREARVRIFFISPLSLKIMYKTICISISLLVKLLLLLAKNYLSSKFVKNRQN</sequence>
<evidence type="ECO:0000313" key="2">
    <source>
        <dbReference type="EMBL" id="GED57180.1"/>
    </source>
</evidence>
<protein>
    <submittedName>
        <fullName evidence="2">Uncharacterized protein</fullName>
    </submittedName>
</protein>
<evidence type="ECO:0000313" key="3">
    <source>
        <dbReference type="Proteomes" id="UP000319498"/>
    </source>
</evidence>
<gene>
    <name evidence="2" type="ORF">BFO01nite_13120</name>
</gene>
<feature type="transmembrane region" description="Helical" evidence="1">
    <location>
        <begin position="24"/>
        <end position="44"/>
    </location>
</feature>
<dbReference type="Proteomes" id="UP000319498">
    <property type="component" value="Unassembled WGS sequence"/>
</dbReference>